<keyword evidence="2" id="KW-1185">Reference proteome</keyword>
<sequence>MAPTVDPAQLLDGFVVVLCIGFILYGVLCAQAFYYWGTYTKDHWAVKTLVAIVWILESLHVAFCIHIVHTYFVLSIRDPEHATKIIWSVGATMILGALISIQIQGFYIWRIWRLRRQAIVSGILVSGFSLAHVVLGANAKAI</sequence>
<evidence type="ECO:0000313" key="1">
    <source>
        <dbReference type="EMBL" id="KAI0091397.1"/>
    </source>
</evidence>
<proteinExistence type="predicted"/>
<dbReference type="Proteomes" id="UP001055072">
    <property type="component" value="Unassembled WGS sequence"/>
</dbReference>
<reference evidence="1" key="1">
    <citation type="journal article" date="2021" name="Environ. Microbiol.">
        <title>Gene family expansions and transcriptome signatures uncover fungal adaptations to wood decay.</title>
        <authorList>
            <person name="Hage H."/>
            <person name="Miyauchi S."/>
            <person name="Viragh M."/>
            <person name="Drula E."/>
            <person name="Min B."/>
            <person name="Chaduli D."/>
            <person name="Navarro D."/>
            <person name="Favel A."/>
            <person name="Norest M."/>
            <person name="Lesage-Meessen L."/>
            <person name="Balint B."/>
            <person name="Merenyi Z."/>
            <person name="de Eugenio L."/>
            <person name="Morin E."/>
            <person name="Martinez A.T."/>
            <person name="Baldrian P."/>
            <person name="Stursova M."/>
            <person name="Martinez M.J."/>
            <person name="Novotny C."/>
            <person name="Magnuson J.K."/>
            <person name="Spatafora J.W."/>
            <person name="Maurice S."/>
            <person name="Pangilinan J."/>
            <person name="Andreopoulos W."/>
            <person name="LaButti K."/>
            <person name="Hundley H."/>
            <person name="Na H."/>
            <person name="Kuo A."/>
            <person name="Barry K."/>
            <person name="Lipzen A."/>
            <person name="Henrissat B."/>
            <person name="Riley R."/>
            <person name="Ahrendt S."/>
            <person name="Nagy L.G."/>
            <person name="Grigoriev I.V."/>
            <person name="Martin F."/>
            <person name="Rosso M.N."/>
        </authorList>
    </citation>
    <scope>NUCLEOTIDE SEQUENCE</scope>
    <source>
        <strain evidence="1">CBS 384.51</strain>
    </source>
</reference>
<organism evidence="1 2">
    <name type="scientific">Irpex rosettiformis</name>
    <dbReference type="NCBI Taxonomy" id="378272"/>
    <lineage>
        <taxon>Eukaryota</taxon>
        <taxon>Fungi</taxon>
        <taxon>Dikarya</taxon>
        <taxon>Basidiomycota</taxon>
        <taxon>Agaricomycotina</taxon>
        <taxon>Agaricomycetes</taxon>
        <taxon>Polyporales</taxon>
        <taxon>Irpicaceae</taxon>
        <taxon>Irpex</taxon>
    </lineage>
</organism>
<accession>A0ACB8UAM9</accession>
<dbReference type="EMBL" id="MU274905">
    <property type="protein sequence ID" value="KAI0091397.1"/>
    <property type="molecule type" value="Genomic_DNA"/>
</dbReference>
<comment type="caution">
    <text evidence="1">The sequence shown here is derived from an EMBL/GenBank/DDBJ whole genome shotgun (WGS) entry which is preliminary data.</text>
</comment>
<name>A0ACB8UAM9_9APHY</name>
<gene>
    <name evidence="1" type="ORF">BDY19DRAFT_623490</name>
</gene>
<evidence type="ECO:0000313" key="2">
    <source>
        <dbReference type="Proteomes" id="UP001055072"/>
    </source>
</evidence>
<protein>
    <submittedName>
        <fullName evidence="1">Uncharacterized protein</fullName>
    </submittedName>
</protein>